<dbReference type="PROSITE" id="PS50240">
    <property type="entry name" value="TRYPSIN_DOM"/>
    <property type="match status" value="1"/>
</dbReference>
<dbReference type="PANTHER" id="PTHR24276">
    <property type="entry name" value="POLYSERASE-RELATED"/>
    <property type="match status" value="1"/>
</dbReference>
<keyword evidence="5" id="KW-1015">Disulfide bond</keyword>
<evidence type="ECO:0000256" key="7">
    <source>
        <dbReference type="SAM" id="SignalP"/>
    </source>
</evidence>
<dbReference type="Pfam" id="PF00089">
    <property type="entry name" value="Trypsin"/>
    <property type="match status" value="1"/>
</dbReference>
<keyword evidence="10" id="KW-1185">Reference proteome</keyword>
<evidence type="ECO:0000256" key="5">
    <source>
        <dbReference type="ARBA" id="ARBA00023157"/>
    </source>
</evidence>
<keyword evidence="4 6" id="KW-0720">Serine protease</keyword>
<dbReference type="InterPro" id="IPR033116">
    <property type="entry name" value="TRYPSIN_SER"/>
</dbReference>
<dbReference type="InterPro" id="IPR018114">
    <property type="entry name" value="TRYPSIN_HIS"/>
</dbReference>
<evidence type="ECO:0000313" key="10">
    <source>
        <dbReference type="Proteomes" id="UP000838756"/>
    </source>
</evidence>
<comment type="similarity">
    <text evidence="1">Belongs to the peptidase S1 family.</text>
</comment>
<comment type="caution">
    <text evidence="9">The sequence shown here is derived from an EMBL/GenBank/DDBJ whole genome shotgun (WGS) entry which is preliminary data.</text>
</comment>
<gene>
    <name evidence="9" type="primary">jg3984</name>
    <name evidence="9" type="ORF">PAEG_LOCUS19379</name>
</gene>
<dbReference type="PROSITE" id="PS00135">
    <property type="entry name" value="TRYPSIN_SER"/>
    <property type="match status" value="1"/>
</dbReference>
<dbReference type="Gene3D" id="2.40.10.10">
    <property type="entry name" value="Trypsin-like serine proteases"/>
    <property type="match status" value="1"/>
</dbReference>
<name>A0A8S4S0Q0_9NEOP</name>
<dbReference type="AlphaFoldDB" id="A0A8S4S0Q0"/>
<dbReference type="InterPro" id="IPR009003">
    <property type="entry name" value="Peptidase_S1_PA"/>
</dbReference>
<reference evidence="9" key="1">
    <citation type="submission" date="2022-03" db="EMBL/GenBank/DDBJ databases">
        <authorList>
            <person name="Lindestad O."/>
        </authorList>
    </citation>
    <scope>NUCLEOTIDE SEQUENCE</scope>
</reference>
<dbReference type="GO" id="GO:0006508">
    <property type="term" value="P:proteolysis"/>
    <property type="evidence" value="ECO:0007669"/>
    <property type="project" value="UniProtKB-KW"/>
</dbReference>
<evidence type="ECO:0000256" key="4">
    <source>
        <dbReference type="ARBA" id="ARBA00022825"/>
    </source>
</evidence>
<dbReference type="SMART" id="SM00020">
    <property type="entry name" value="Tryp_SPc"/>
    <property type="match status" value="1"/>
</dbReference>
<evidence type="ECO:0000256" key="1">
    <source>
        <dbReference type="ARBA" id="ARBA00007664"/>
    </source>
</evidence>
<accession>A0A8S4S0Q0</accession>
<dbReference type="SUPFAM" id="SSF50494">
    <property type="entry name" value="Trypsin-like serine proteases"/>
    <property type="match status" value="1"/>
</dbReference>
<dbReference type="InterPro" id="IPR050430">
    <property type="entry name" value="Peptidase_S1"/>
</dbReference>
<sequence length="276" mass="30627">MLLFLQIIIYSISHCESELRIYGGRDALRDEYPYVVRLEEQTDLYEDGKMETRFWPCCTGAALTPSWILSAAHCSVEEYYKKNAKTKLIARFNSYLPKYGGSIKPIFEVKIHPMYYYHELDAFEQLDFILKNDICLFRSEGILVNHYGKLSPLDYTSLMGHEAHTLGYGLTNATASQKPLQVLKGMIHNCLNEDQKLAYMLCLAPRCGVQTTICGGDSGGPIVHASGIVGVNSNSIGDCNEHSTSLDVSAGTAASVFATVSSNIDWISNIIANKSN</sequence>
<dbReference type="PRINTS" id="PR00722">
    <property type="entry name" value="CHYMOTRYPSIN"/>
</dbReference>
<proteinExistence type="inferred from homology"/>
<protein>
    <submittedName>
        <fullName evidence="9">Jg3984 protein</fullName>
    </submittedName>
</protein>
<keyword evidence="3 6" id="KW-0378">Hydrolase</keyword>
<keyword evidence="7" id="KW-0732">Signal</keyword>
<dbReference type="InterPro" id="IPR001254">
    <property type="entry name" value="Trypsin_dom"/>
</dbReference>
<evidence type="ECO:0000256" key="3">
    <source>
        <dbReference type="ARBA" id="ARBA00022801"/>
    </source>
</evidence>
<feature type="signal peptide" evidence="7">
    <location>
        <begin position="1"/>
        <end position="17"/>
    </location>
</feature>
<dbReference type="InterPro" id="IPR043504">
    <property type="entry name" value="Peptidase_S1_PA_chymotrypsin"/>
</dbReference>
<evidence type="ECO:0000256" key="2">
    <source>
        <dbReference type="ARBA" id="ARBA00022670"/>
    </source>
</evidence>
<dbReference type="InterPro" id="IPR001314">
    <property type="entry name" value="Peptidase_S1A"/>
</dbReference>
<evidence type="ECO:0000313" key="9">
    <source>
        <dbReference type="EMBL" id="CAH2243198.1"/>
    </source>
</evidence>
<keyword evidence="2 6" id="KW-0645">Protease</keyword>
<evidence type="ECO:0000256" key="6">
    <source>
        <dbReference type="RuleBase" id="RU363034"/>
    </source>
</evidence>
<dbReference type="PANTHER" id="PTHR24276:SF98">
    <property type="entry name" value="FI18310P1-RELATED"/>
    <property type="match status" value="1"/>
</dbReference>
<feature type="domain" description="Peptidase S1" evidence="8">
    <location>
        <begin position="21"/>
        <end position="272"/>
    </location>
</feature>
<dbReference type="Proteomes" id="UP000838756">
    <property type="component" value="Unassembled WGS sequence"/>
</dbReference>
<dbReference type="EMBL" id="CAKXAJ010025721">
    <property type="protein sequence ID" value="CAH2243198.1"/>
    <property type="molecule type" value="Genomic_DNA"/>
</dbReference>
<evidence type="ECO:0000259" key="8">
    <source>
        <dbReference type="PROSITE" id="PS50240"/>
    </source>
</evidence>
<dbReference type="GO" id="GO:0004252">
    <property type="term" value="F:serine-type endopeptidase activity"/>
    <property type="evidence" value="ECO:0007669"/>
    <property type="project" value="InterPro"/>
</dbReference>
<organism evidence="9 10">
    <name type="scientific">Pararge aegeria aegeria</name>
    <dbReference type="NCBI Taxonomy" id="348720"/>
    <lineage>
        <taxon>Eukaryota</taxon>
        <taxon>Metazoa</taxon>
        <taxon>Ecdysozoa</taxon>
        <taxon>Arthropoda</taxon>
        <taxon>Hexapoda</taxon>
        <taxon>Insecta</taxon>
        <taxon>Pterygota</taxon>
        <taxon>Neoptera</taxon>
        <taxon>Endopterygota</taxon>
        <taxon>Lepidoptera</taxon>
        <taxon>Glossata</taxon>
        <taxon>Ditrysia</taxon>
        <taxon>Papilionoidea</taxon>
        <taxon>Nymphalidae</taxon>
        <taxon>Satyrinae</taxon>
        <taxon>Satyrini</taxon>
        <taxon>Parargina</taxon>
        <taxon>Pararge</taxon>
    </lineage>
</organism>
<dbReference type="PROSITE" id="PS00134">
    <property type="entry name" value="TRYPSIN_HIS"/>
    <property type="match status" value="1"/>
</dbReference>
<dbReference type="OrthoDB" id="7452977at2759"/>
<feature type="chain" id="PRO_5035920539" evidence="7">
    <location>
        <begin position="18"/>
        <end position="276"/>
    </location>
</feature>